<dbReference type="GO" id="GO:0005829">
    <property type="term" value="C:cytosol"/>
    <property type="evidence" value="ECO:0007669"/>
    <property type="project" value="TreeGrafter"/>
</dbReference>
<proteinExistence type="predicted"/>
<dbReference type="Proteomes" id="UP000297348">
    <property type="component" value="Unassembled WGS sequence"/>
</dbReference>
<sequence length="274" mass="29201">MWWADGDGHAKIKGQFRILGVVGMKRIVFDVEGTLSFNGQVMAAEIVAALQRLLALGHQIIFTSTRPLRHLLALMPTFHDAPLIGANGALVVKAGKIEVLAPIVPADLRRLRGIIAQANLDYVVDGQWNYAAQMAPAHPLLDQLDPKRLAHRVPLAEITTAVKVTLLGLTATQTTDLAAGLRAHQTLAVSSAAEGNLVITAQHSHQATALRHLGVTDYIAFGNDQTDPALLAGARHSVWVTSKPQLAHLAPTATVVTCAPDNRAVAAQIARLAE</sequence>
<dbReference type="SUPFAM" id="SSF56784">
    <property type="entry name" value="HAD-like"/>
    <property type="match status" value="1"/>
</dbReference>
<organism evidence="1 2">
    <name type="scientific">Levilactobacillus suantsaiihabitans</name>
    <dbReference type="NCBI Taxonomy" id="2487722"/>
    <lineage>
        <taxon>Bacteria</taxon>
        <taxon>Bacillati</taxon>
        <taxon>Bacillota</taxon>
        <taxon>Bacilli</taxon>
        <taxon>Lactobacillales</taxon>
        <taxon>Lactobacillaceae</taxon>
        <taxon>Levilactobacillus</taxon>
    </lineage>
</organism>
<comment type="caution">
    <text evidence="1">The sequence shown here is derived from an EMBL/GenBank/DDBJ whole genome shotgun (WGS) entry which is preliminary data.</text>
</comment>
<dbReference type="InterPro" id="IPR036412">
    <property type="entry name" value="HAD-like_sf"/>
</dbReference>
<keyword evidence="2" id="KW-1185">Reference proteome</keyword>
<evidence type="ECO:0000313" key="1">
    <source>
        <dbReference type="EMBL" id="TGD19552.1"/>
    </source>
</evidence>
<reference evidence="1 2" key="1">
    <citation type="submission" date="2018-10" db="EMBL/GenBank/DDBJ databases">
        <title>Lactobacillus sp. R7 and Lactobacillus sp. R19 isolated from fermented mustard green product of Taiwan.</title>
        <authorList>
            <person name="Lin S.-T."/>
        </authorList>
    </citation>
    <scope>NUCLEOTIDE SEQUENCE [LARGE SCALE GENOMIC DNA]</scope>
    <source>
        <strain evidence="1 2">BCRC 81129</strain>
    </source>
</reference>
<dbReference type="EMBL" id="RKLX01000004">
    <property type="protein sequence ID" value="TGD19552.1"/>
    <property type="molecule type" value="Genomic_DNA"/>
</dbReference>
<dbReference type="InterPro" id="IPR023214">
    <property type="entry name" value="HAD_sf"/>
</dbReference>
<name>A0A4Z0JA30_9LACO</name>
<gene>
    <name evidence="1" type="ORF">EGT51_03350</name>
</gene>
<dbReference type="Pfam" id="PF08282">
    <property type="entry name" value="Hydrolase_3"/>
    <property type="match status" value="1"/>
</dbReference>
<dbReference type="Gene3D" id="3.30.1240.10">
    <property type="match status" value="1"/>
</dbReference>
<dbReference type="OrthoDB" id="1650327at2"/>
<dbReference type="PANTHER" id="PTHR10000">
    <property type="entry name" value="PHOSPHOSERINE PHOSPHATASE"/>
    <property type="match status" value="1"/>
</dbReference>
<dbReference type="GO" id="GO:0016791">
    <property type="term" value="F:phosphatase activity"/>
    <property type="evidence" value="ECO:0007669"/>
    <property type="project" value="TreeGrafter"/>
</dbReference>
<dbReference type="GO" id="GO:0000287">
    <property type="term" value="F:magnesium ion binding"/>
    <property type="evidence" value="ECO:0007669"/>
    <property type="project" value="TreeGrafter"/>
</dbReference>
<dbReference type="AlphaFoldDB" id="A0A4Z0JA30"/>
<dbReference type="Gene3D" id="3.40.50.1000">
    <property type="entry name" value="HAD superfamily/HAD-like"/>
    <property type="match status" value="1"/>
</dbReference>
<dbReference type="PANTHER" id="PTHR10000:SF53">
    <property type="entry name" value="5-AMINO-6-(5-PHOSPHO-D-RIBITYLAMINO)URACIL PHOSPHATASE YBJI-RELATED"/>
    <property type="match status" value="1"/>
</dbReference>
<evidence type="ECO:0000313" key="2">
    <source>
        <dbReference type="Proteomes" id="UP000297348"/>
    </source>
</evidence>
<accession>A0A4Z0JA30</accession>
<protein>
    <submittedName>
        <fullName evidence="1">HAD family phosphatase</fullName>
    </submittedName>
</protein>